<dbReference type="AlphaFoldDB" id="A0A8T2ZI71"/>
<comment type="caution">
    <text evidence="3">The sequence shown here is derived from an EMBL/GenBank/DDBJ whole genome shotgun (WGS) entry which is preliminary data.</text>
</comment>
<organism evidence="3 4">
    <name type="scientific">Populus deltoides</name>
    <name type="common">Eastern poplar</name>
    <name type="synonym">Eastern cottonwood</name>
    <dbReference type="NCBI Taxonomy" id="3696"/>
    <lineage>
        <taxon>Eukaryota</taxon>
        <taxon>Viridiplantae</taxon>
        <taxon>Streptophyta</taxon>
        <taxon>Embryophyta</taxon>
        <taxon>Tracheophyta</taxon>
        <taxon>Spermatophyta</taxon>
        <taxon>Magnoliopsida</taxon>
        <taxon>eudicotyledons</taxon>
        <taxon>Gunneridae</taxon>
        <taxon>Pentapetalae</taxon>
        <taxon>rosids</taxon>
        <taxon>fabids</taxon>
        <taxon>Malpighiales</taxon>
        <taxon>Salicaceae</taxon>
        <taxon>Saliceae</taxon>
        <taxon>Populus</taxon>
    </lineage>
</organism>
<dbReference type="GO" id="GO:0004672">
    <property type="term" value="F:protein kinase activity"/>
    <property type="evidence" value="ECO:0007669"/>
    <property type="project" value="InterPro"/>
</dbReference>
<dbReference type="Pfam" id="PF07714">
    <property type="entry name" value="PK_Tyr_Ser-Thr"/>
    <property type="match status" value="1"/>
</dbReference>
<dbReference type="InterPro" id="IPR000719">
    <property type="entry name" value="Prot_kinase_dom"/>
</dbReference>
<dbReference type="EMBL" id="JACEGQ020000002">
    <property type="protein sequence ID" value="KAH8516532.1"/>
    <property type="molecule type" value="Genomic_DNA"/>
</dbReference>
<dbReference type="PANTHER" id="PTHR45927:SF7">
    <property type="entry name" value="LYSM-DOMAIN RECEPTOR-LIKE KINASE"/>
    <property type="match status" value="1"/>
</dbReference>
<evidence type="ECO:0000256" key="1">
    <source>
        <dbReference type="SAM" id="SignalP"/>
    </source>
</evidence>
<gene>
    <name evidence="3" type="ORF">H0E87_004758</name>
</gene>
<dbReference type="SUPFAM" id="SSF56112">
    <property type="entry name" value="Protein kinase-like (PK-like)"/>
    <property type="match status" value="1"/>
</dbReference>
<keyword evidence="1" id="KW-0732">Signal</keyword>
<name>A0A8T2ZI71_POPDE</name>
<reference evidence="3" key="1">
    <citation type="journal article" date="2021" name="J. Hered.">
        <title>Genome Assembly of Salicaceae Populus deltoides (Eastern Cottonwood) I-69 Based on Nanopore Sequencing and Hi-C Technologies.</title>
        <authorList>
            <person name="Bai S."/>
            <person name="Wu H."/>
            <person name="Zhang J."/>
            <person name="Pan Z."/>
            <person name="Zhao W."/>
            <person name="Li Z."/>
            <person name="Tong C."/>
        </authorList>
    </citation>
    <scope>NUCLEOTIDE SEQUENCE</scope>
    <source>
        <tissue evidence="3">Leaf</tissue>
    </source>
</reference>
<evidence type="ECO:0000313" key="3">
    <source>
        <dbReference type="EMBL" id="KAH8516532.1"/>
    </source>
</evidence>
<dbReference type="Pfam" id="PF00069">
    <property type="entry name" value="Pkinase"/>
    <property type="match status" value="1"/>
</dbReference>
<proteinExistence type="predicted"/>
<feature type="signal peptide" evidence="1">
    <location>
        <begin position="1"/>
        <end position="20"/>
    </location>
</feature>
<dbReference type="InterPro" id="IPR001245">
    <property type="entry name" value="Ser-Thr/Tyr_kinase_cat_dom"/>
</dbReference>
<accession>A0A8T2ZI71</accession>
<feature type="domain" description="Protein kinase" evidence="2">
    <location>
        <begin position="190"/>
        <end position="460"/>
    </location>
</feature>
<evidence type="ECO:0000259" key="2">
    <source>
        <dbReference type="PROSITE" id="PS50011"/>
    </source>
</evidence>
<keyword evidence="4" id="KW-1185">Reference proteome</keyword>
<dbReference type="InterPro" id="IPR011009">
    <property type="entry name" value="Kinase-like_dom_sf"/>
</dbReference>
<dbReference type="InterPro" id="IPR052611">
    <property type="entry name" value="Plant_RLK_LysM"/>
</dbReference>
<sequence length="463" mass="51470">MINFLFSLLALSFLTSHAKAQQNYSKNSALDCNASDETGPSSAFLYSCNGQSQSCQAFLIFKSQPSLQSVPAISVLTSADEEELARINYVTRLSEFPTNKEFIVPGLSTCAALKRRNTHGEYHLLPVSNCKCHFDVLPDNESNDQRNKLSTVIIITAIVFLSCKKRRDLVAGSCRERKLVVREDLRVKIASYEQVLKVFEFEKVKKATEKFSFESRIKGSVYRGEFGGEILAVKKMRRDVIKEVNILKRVNHLNLIKLEGVCDNLGCFYLVLEYMGNGSLRELLFCKKSKESGNWTKRIQIALDVANGLNYLHSFTEPAYVHRAPLARAARKTSAALTKHVVGTRGYMAPEYVGVGQVTPKIEVYAFGVILLELITGKDAAFTQDGKESLLSTAKVSIMEKENPEAELDFYVDPGLKGICGTDFVLCLTKVSVACLMKEPVSGPNMEEVISILLKIQANVLKS</sequence>
<dbReference type="PANTHER" id="PTHR45927">
    <property type="entry name" value="LYSM-DOMAIN RECEPTOR-LIKE KINASE-RELATED"/>
    <property type="match status" value="1"/>
</dbReference>
<dbReference type="Gene3D" id="1.10.510.10">
    <property type="entry name" value="Transferase(Phosphotransferase) domain 1"/>
    <property type="match status" value="2"/>
</dbReference>
<dbReference type="Proteomes" id="UP000807159">
    <property type="component" value="Chromosome 2"/>
</dbReference>
<feature type="chain" id="PRO_5035747297" description="Protein kinase domain-containing protein" evidence="1">
    <location>
        <begin position="21"/>
        <end position="463"/>
    </location>
</feature>
<dbReference type="GO" id="GO:0005524">
    <property type="term" value="F:ATP binding"/>
    <property type="evidence" value="ECO:0007669"/>
    <property type="project" value="InterPro"/>
</dbReference>
<evidence type="ECO:0000313" key="4">
    <source>
        <dbReference type="Proteomes" id="UP000807159"/>
    </source>
</evidence>
<protein>
    <recommendedName>
        <fullName evidence="2">Protein kinase domain-containing protein</fullName>
    </recommendedName>
</protein>
<dbReference type="PROSITE" id="PS50011">
    <property type="entry name" value="PROTEIN_KINASE_DOM"/>
    <property type="match status" value="1"/>
</dbReference>